<feature type="domain" description="Nucleoside phosphorylase" evidence="1">
    <location>
        <begin position="71"/>
        <end position="125"/>
    </location>
</feature>
<protein>
    <recommendedName>
        <fullName evidence="1">Nucleoside phosphorylase domain-containing protein</fullName>
    </recommendedName>
</protein>
<dbReference type="GO" id="GO:0003824">
    <property type="term" value="F:catalytic activity"/>
    <property type="evidence" value="ECO:0007669"/>
    <property type="project" value="InterPro"/>
</dbReference>
<evidence type="ECO:0000313" key="2">
    <source>
        <dbReference type="EMBL" id="PSR21526.1"/>
    </source>
</evidence>
<sequence length="167" mass="18092">MVTGAGPERAGDGLEAALKESRPNHIVAIGLCGGLNPADPIGAYAIPEELVAGYDDAVYACAPWPGVKAHGRLLSVGKLAATPQEKSRLRALHHARWVDMETFAWASVAERHGIPLTAIRVIVDGAWDYIPTWRVRKSWASVLTLVAHAWVAHRRLRAIGPRILCAR</sequence>
<organism evidence="2 3">
    <name type="scientific">Sulfobacillus acidophilus</name>
    <dbReference type="NCBI Taxonomy" id="53633"/>
    <lineage>
        <taxon>Bacteria</taxon>
        <taxon>Bacillati</taxon>
        <taxon>Bacillota</taxon>
        <taxon>Clostridia</taxon>
        <taxon>Eubacteriales</taxon>
        <taxon>Clostridiales Family XVII. Incertae Sedis</taxon>
        <taxon>Sulfobacillus</taxon>
    </lineage>
</organism>
<dbReference type="Pfam" id="PF01048">
    <property type="entry name" value="PNP_UDP_1"/>
    <property type="match status" value="1"/>
</dbReference>
<comment type="caution">
    <text evidence="2">The sequence shown here is derived from an EMBL/GenBank/DDBJ whole genome shotgun (WGS) entry which is preliminary data.</text>
</comment>
<dbReference type="GO" id="GO:0009116">
    <property type="term" value="P:nucleoside metabolic process"/>
    <property type="evidence" value="ECO:0007669"/>
    <property type="project" value="InterPro"/>
</dbReference>
<dbReference type="SUPFAM" id="SSF53167">
    <property type="entry name" value="Purine and uridine phosphorylases"/>
    <property type="match status" value="1"/>
</dbReference>
<dbReference type="EMBL" id="PXYV01000032">
    <property type="protein sequence ID" value="PSR21526.1"/>
    <property type="molecule type" value="Genomic_DNA"/>
</dbReference>
<dbReference type="InterPro" id="IPR000845">
    <property type="entry name" value="Nucleoside_phosphorylase_d"/>
</dbReference>
<evidence type="ECO:0000259" key="1">
    <source>
        <dbReference type="Pfam" id="PF01048"/>
    </source>
</evidence>
<proteinExistence type="predicted"/>
<gene>
    <name evidence="2" type="ORF">C7B45_10430</name>
</gene>
<dbReference type="AlphaFoldDB" id="A0A2T2WH20"/>
<dbReference type="InterPro" id="IPR035994">
    <property type="entry name" value="Nucleoside_phosphorylase_sf"/>
</dbReference>
<reference evidence="2 3" key="1">
    <citation type="journal article" date="2014" name="BMC Genomics">
        <title>Comparison of environmental and isolate Sulfobacillus genomes reveals diverse carbon, sulfur, nitrogen, and hydrogen metabolisms.</title>
        <authorList>
            <person name="Justice N.B."/>
            <person name="Norman A."/>
            <person name="Brown C.T."/>
            <person name="Singh A."/>
            <person name="Thomas B.C."/>
            <person name="Banfield J.F."/>
        </authorList>
    </citation>
    <scope>NUCLEOTIDE SEQUENCE [LARGE SCALE GENOMIC DNA]</scope>
    <source>
        <strain evidence="2">AMDSBA3</strain>
    </source>
</reference>
<dbReference type="Gene3D" id="3.40.50.1580">
    <property type="entry name" value="Nucleoside phosphorylase domain"/>
    <property type="match status" value="2"/>
</dbReference>
<dbReference type="Proteomes" id="UP000241848">
    <property type="component" value="Unassembled WGS sequence"/>
</dbReference>
<accession>A0A2T2WH20</accession>
<name>A0A2T2WH20_9FIRM</name>
<evidence type="ECO:0000313" key="3">
    <source>
        <dbReference type="Proteomes" id="UP000241848"/>
    </source>
</evidence>